<dbReference type="GO" id="GO:0032259">
    <property type="term" value="P:methylation"/>
    <property type="evidence" value="ECO:0007669"/>
    <property type="project" value="UniProtKB-KW"/>
</dbReference>
<evidence type="ECO:0000256" key="5">
    <source>
        <dbReference type="ARBA" id="ARBA00022679"/>
    </source>
</evidence>
<dbReference type="GO" id="GO:0006281">
    <property type="term" value="P:DNA repair"/>
    <property type="evidence" value="ECO:0007669"/>
    <property type="project" value="UniProtKB-KW"/>
</dbReference>
<dbReference type="SUPFAM" id="SSF46767">
    <property type="entry name" value="Methylated DNA-protein cysteine methyltransferase, C-terminal domain"/>
    <property type="match status" value="1"/>
</dbReference>
<proteinExistence type="inferred from homology"/>
<dbReference type="FunFam" id="1.10.10.10:FF:000214">
    <property type="entry name" value="Methylated-DNA--protein-cysteine methyltransferase"/>
    <property type="match status" value="1"/>
</dbReference>
<dbReference type="CDD" id="cd06445">
    <property type="entry name" value="ATase"/>
    <property type="match status" value="1"/>
</dbReference>
<dbReference type="InterPro" id="IPR001497">
    <property type="entry name" value="MethylDNA_cys_MeTrfase_AS"/>
</dbReference>
<evidence type="ECO:0000256" key="9">
    <source>
        <dbReference type="SAM" id="MobiDB-lite"/>
    </source>
</evidence>
<feature type="region of interest" description="Disordered" evidence="9">
    <location>
        <begin position="18"/>
        <end position="37"/>
    </location>
</feature>
<dbReference type="Gene3D" id="1.10.10.10">
    <property type="entry name" value="Winged helix-like DNA-binding domain superfamily/Winged helix DNA-binding domain"/>
    <property type="match status" value="1"/>
</dbReference>
<evidence type="ECO:0000256" key="2">
    <source>
        <dbReference type="ARBA" id="ARBA00008711"/>
    </source>
</evidence>
<reference evidence="11" key="1">
    <citation type="journal article" date="2020" name="mSystems">
        <title>Genome- and Community-Level Interaction Insights into Carbon Utilization and Element Cycling Functions of Hydrothermarchaeota in Hydrothermal Sediment.</title>
        <authorList>
            <person name="Zhou Z."/>
            <person name="Liu Y."/>
            <person name="Xu W."/>
            <person name="Pan J."/>
            <person name="Luo Z.H."/>
            <person name="Li M."/>
        </authorList>
    </citation>
    <scope>NUCLEOTIDE SEQUENCE [LARGE SCALE GENOMIC DNA]</scope>
    <source>
        <strain evidence="11">SpSt-477</strain>
    </source>
</reference>
<evidence type="ECO:0000256" key="8">
    <source>
        <dbReference type="ARBA" id="ARBA00049348"/>
    </source>
</evidence>
<dbReference type="NCBIfam" id="TIGR00589">
    <property type="entry name" value="ogt"/>
    <property type="match status" value="1"/>
</dbReference>
<comment type="similarity">
    <text evidence="2">Belongs to the MGMT family.</text>
</comment>
<dbReference type="GO" id="GO:0003908">
    <property type="term" value="F:methylated-DNA-[protein]-cysteine S-methyltransferase activity"/>
    <property type="evidence" value="ECO:0007669"/>
    <property type="project" value="UniProtKB-EC"/>
</dbReference>
<keyword evidence="7" id="KW-0234">DNA repair</keyword>
<dbReference type="EC" id="2.1.1.63" evidence="3"/>
<comment type="catalytic activity">
    <reaction evidence="1">
        <text>a 4-O-methyl-thymidine in DNA + L-cysteinyl-[protein] = a thymidine in DNA + S-methyl-L-cysteinyl-[protein]</text>
        <dbReference type="Rhea" id="RHEA:53428"/>
        <dbReference type="Rhea" id="RHEA-COMP:10131"/>
        <dbReference type="Rhea" id="RHEA-COMP:10132"/>
        <dbReference type="Rhea" id="RHEA-COMP:13555"/>
        <dbReference type="Rhea" id="RHEA-COMP:13556"/>
        <dbReference type="ChEBI" id="CHEBI:29950"/>
        <dbReference type="ChEBI" id="CHEBI:82612"/>
        <dbReference type="ChEBI" id="CHEBI:137386"/>
        <dbReference type="ChEBI" id="CHEBI:137387"/>
        <dbReference type="EC" id="2.1.1.63"/>
    </reaction>
</comment>
<keyword evidence="5 11" id="KW-0808">Transferase</keyword>
<keyword evidence="4 11" id="KW-0489">Methyltransferase</keyword>
<dbReference type="PROSITE" id="PS00374">
    <property type="entry name" value="MGMT"/>
    <property type="match status" value="1"/>
</dbReference>
<evidence type="ECO:0000256" key="7">
    <source>
        <dbReference type="ARBA" id="ARBA00023204"/>
    </source>
</evidence>
<comment type="catalytic activity">
    <reaction evidence="8">
        <text>a 6-O-methyl-2'-deoxyguanosine in DNA + L-cysteinyl-[protein] = S-methyl-L-cysteinyl-[protein] + a 2'-deoxyguanosine in DNA</text>
        <dbReference type="Rhea" id="RHEA:24000"/>
        <dbReference type="Rhea" id="RHEA-COMP:10131"/>
        <dbReference type="Rhea" id="RHEA-COMP:10132"/>
        <dbReference type="Rhea" id="RHEA-COMP:11367"/>
        <dbReference type="Rhea" id="RHEA-COMP:11368"/>
        <dbReference type="ChEBI" id="CHEBI:29950"/>
        <dbReference type="ChEBI" id="CHEBI:82612"/>
        <dbReference type="ChEBI" id="CHEBI:85445"/>
        <dbReference type="ChEBI" id="CHEBI:85448"/>
        <dbReference type="EC" id="2.1.1.63"/>
    </reaction>
</comment>
<accession>A0A7C4RU29</accession>
<dbReference type="InterPro" id="IPR036217">
    <property type="entry name" value="MethylDNA_cys_MeTrfase_DNAb"/>
</dbReference>
<comment type="caution">
    <text evidence="11">The sequence shown here is derived from an EMBL/GenBank/DDBJ whole genome shotgun (WGS) entry which is preliminary data.</text>
</comment>
<dbReference type="Pfam" id="PF01035">
    <property type="entry name" value="DNA_binding_1"/>
    <property type="match status" value="1"/>
</dbReference>
<organism evidence="11">
    <name type="scientific">Desulfatirhabdium butyrativorans</name>
    <dbReference type="NCBI Taxonomy" id="340467"/>
    <lineage>
        <taxon>Bacteria</taxon>
        <taxon>Pseudomonadati</taxon>
        <taxon>Thermodesulfobacteriota</taxon>
        <taxon>Desulfobacteria</taxon>
        <taxon>Desulfobacterales</taxon>
        <taxon>Desulfatirhabdiaceae</taxon>
        <taxon>Desulfatirhabdium</taxon>
    </lineage>
</organism>
<dbReference type="InterPro" id="IPR014048">
    <property type="entry name" value="MethylDNA_cys_MeTrfase_DNA-bd"/>
</dbReference>
<feature type="domain" description="Methylated-DNA-[protein]-cysteine S-methyltransferase DNA binding" evidence="10">
    <location>
        <begin position="136"/>
        <end position="213"/>
    </location>
</feature>
<feature type="compositionally biased region" description="Polar residues" evidence="9">
    <location>
        <begin position="20"/>
        <end position="37"/>
    </location>
</feature>
<gene>
    <name evidence="11" type="ORF">ENS29_14230</name>
</gene>
<evidence type="ECO:0000256" key="3">
    <source>
        <dbReference type="ARBA" id="ARBA00011918"/>
    </source>
</evidence>
<evidence type="ECO:0000256" key="1">
    <source>
        <dbReference type="ARBA" id="ARBA00001286"/>
    </source>
</evidence>
<evidence type="ECO:0000313" key="11">
    <source>
        <dbReference type="EMBL" id="HGU33983.1"/>
    </source>
</evidence>
<sequence length="218" mass="24350">MVGFLRCSGRLSEAVPHFWPQQTNRTDPNQGSTSGTNSITLEKRMVRLYDFHTDMGQAWIAWQDPGDTVVEIGLPGTFSPEVIDRYRRRHGESIQFVRSTSDEDIVHAVQSYFSGRKVVSFPFWHRLGFGSMTESRIRVLHAVYAIPYGRTRSYSSIASEVGKPAAGRFVGNTMAANPFPVIIPCHRVIRKDGSLGGFGGGIALKRRMLEMEQQVVAS</sequence>
<evidence type="ECO:0000256" key="4">
    <source>
        <dbReference type="ARBA" id="ARBA00022603"/>
    </source>
</evidence>
<name>A0A7C4RU29_9BACT</name>
<dbReference type="InterPro" id="IPR036388">
    <property type="entry name" value="WH-like_DNA-bd_sf"/>
</dbReference>
<protein>
    <recommendedName>
        <fullName evidence="3">methylated-DNA--[protein]-cysteine S-methyltransferase</fullName>
        <ecNumber evidence="3">2.1.1.63</ecNumber>
    </recommendedName>
</protein>
<dbReference type="EMBL" id="DSUH01000324">
    <property type="protein sequence ID" value="HGU33983.1"/>
    <property type="molecule type" value="Genomic_DNA"/>
</dbReference>
<keyword evidence="6" id="KW-0227">DNA damage</keyword>
<evidence type="ECO:0000259" key="10">
    <source>
        <dbReference type="Pfam" id="PF01035"/>
    </source>
</evidence>
<dbReference type="AlphaFoldDB" id="A0A7C4RU29"/>
<dbReference type="PANTHER" id="PTHR10815">
    <property type="entry name" value="METHYLATED-DNA--PROTEIN-CYSTEINE METHYLTRANSFERASE"/>
    <property type="match status" value="1"/>
</dbReference>
<evidence type="ECO:0000256" key="6">
    <source>
        <dbReference type="ARBA" id="ARBA00022763"/>
    </source>
</evidence>
<dbReference type="PANTHER" id="PTHR10815:SF13">
    <property type="entry name" value="METHYLATED-DNA--PROTEIN-CYSTEINE METHYLTRANSFERASE"/>
    <property type="match status" value="1"/>
</dbReference>